<evidence type="ECO:0000313" key="2">
    <source>
        <dbReference type="EMBL" id="KAL3792220.1"/>
    </source>
</evidence>
<feature type="compositionally biased region" description="Polar residues" evidence="1">
    <location>
        <begin position="64"/>
        <end position="89"/>
    </location>
</feature>
<accession>A0ABD3PVY5</accession>
<protein>
    <submittedName>
        <fullName evidence="2">Uncharacterized protein</fullName>
    </submittedName>
</protein>
<proteinExistence type="predicted"/>
<sequence length="279" mass="29993">MLKKGLSSRKSKKSSPNTELESFTLAQAIEEARTSTVEESSVDESSSPLNKIFSIPSPLRKKATTQSAQSLATSDSYNTPNQSAQNTPAVSFFDPTNDEQIDQILQNREATLSPVNKEQEPEVTMSATTVKKTPTPAAAPVVATKAAPAKDEPHFDVTQHIYGGIKDIWAWGKTVPIVDKFLGITEAVAAKIINAAFHTDLPAIDQDVAKPNLKKLDDQVVTPAILAVWGFIEPAVSKGGEMIVEPVMKEVVPKVLGMVGKKDPDASPNPEYTSAPMVN</sequence>
<reference evidence="2 3" key="1">
    <citation type="submission" date="2024-10" db="EMBL/GenBank/DDBJ databases">
        <title>Updated reference genomes for cyclostephanoid diatoms.</title>
        <authorList>
            <person name="Roberts W.R."/>
            <person name="Alverson A.J."/>
        </authorList>
    </citation>
    <scope>NUCLEOTIDE SEQUENCE [LARGE SCALE GENOMIC DNA]</scope>
    <source>
        <strain evidence="2 3">AJA010-31</strain>
    </source>
</reference>
<feature type="region of interest" description="Disordered" evidence="1">
    <location>
        <begin position="260"/>
        <end position="279"/>
    </location>
</feature>
<evidence type="ECO:0000313" key="3">
    <source>
        <dbReference type="Proteomes" id="UP001530400"/>
    </source>
</evidence>
<feature type="compositionally biased region" description="Polar residues" evidence="1">
    <location>
        <begin position="16"/>
        <end position="25"/>
    </location>
</feature>
<feature type="region of interest" description="Disordered" evidence="1">
    <location>
        <begin position="110"/>
        <end position="132"/>
    </location>
</feature>
<name>A0ABD3PVY5_9STRA</name>
<organism evidence="2 3">
    <name type="scientific">Cyclotella atomus</name>
    <dbReference type="NCBI Taxonomy" id="382360"/>
    <lineage>
        <taxon>Eukaryota</taxon>
        <taxon>Sar</taxon>
        <taxon>Stramenopiles</taxon>
        <taxon>Ochrophyta</taxon>
        <taxon>Bacillariophyta</taxon>
        <taxon>Coscinodiscophyceae</taxon>
        <taxon>Thalassiosirophycidae</taxon>
        <taxon>Stephanodiscales</taxon>
        <taxon>Stephanodiscaceae</taxon>
        <taxon>Cyclotella</taxon>
    </lineage>
</organism>
<evidence type="ECO:0000256" key="1">
    <source>
        <dbReference type="SAM" id="MobiDB-lite"/>
    </source>
</evidence>
<feature type="region of interest" description="Disordered" evidence="1">
    <location>
        <begin position="1"/>
        <end position="95"/>
    </location>
</feature>
<gene>
    <name evidence="2" type="ORF">ACHAWO_006039</name>
</gene>
<keyword evidence="3" id="KW-1185">Reference proteome</keyword>
<dbReference type="Proteomes" id="UP001530400">
    <property type="component" value="Unassembled WGS sequence"/>
</dbReference>
<dbReference type="EMBL" id="JALLPJ020000432">
    <property type="protein sequence ID" value="KAL3792220.1"/>
    <property type="molecule type" value="Genomic_DNA"/>
</dbReference>
<feature type="compositionally biased region" description="Low complexity" evidence="1">
    <location>
        <begin position="34"/>
        <end position="47"/>
    </location>
</feature>
<dbReference type="AlphaFoldDB" id="A0ABD3PVY5"/>
<comment type="caution">
    <text evidence="2">The sequence shown here is derived from an EMBL/GenBank/DDBJ whole genome shotgun (WGS) entry which is preliminary data.</text>
</comment>
<feature type="compositionally biased region" description="Basic residues" evidence="1">
    <location>
        <begin position="1"/>
        <end position="13"/>
    </location>
</feature>